<dbReference type="InterPro" id="IPR009327">
    <property type="entry name" value="Cupin_DUF985"/>
</dbReference>
<reference evidence="3" key="1">
    <citation type="journal article" date="2019" name="Int. J. Syst. Evol. Microbiol.">
        <title>The Global Catalogue of Microorganisms (GCM) 10K type strain sequencing project: providing services to taxonomists for standard genome sequencing and annotation.</title>
        <authorList>
            <consortium name="The Broad Institute Genomics Platform"/>
            <consortium name="The Broad Institute Genome Sequencing Center for Infectious Disease"/>
            <person name="Wu L."/>
            <person name="Ma J."/>
        </authorList>
    </citation>
    <scope>NUCLEOTIDE SEQUENCE [LARGE SCALE GENOMIC DNA]</scope>
    <source>
        <strain evidence="3">CGMCC 1.15304</strain>
    </source>
</reference>
<dbReference type="Gene3D" id="2.60.120.10">
    <property type="entry name" value="Jelly Rolls"/>
    <property type="match status" value="1"/>
</dbReference>
<dbReference type="PANTHER" id="PTHR33387:SF3">
    <property type="entry name" value="DUF985 DOMAIN-CONTAINING PROTEIN"/>
    <property type="match status" value="1"/>
</dbReference>
<dbReference type="SUPFAM" id="SSF51182">
    <property type="entry name" value="RmlC-like cupins"/>
    <property type="match status" value="1"/>
</dbReference>
<evidence type="ECO:0000259" key="1">
    <source>
        <dbReference type="Pfam" id="PF06172"/>
    </source>
</evidence>
<dbReference type="Pfam" id="PF06172">
    <property type="entry name" value="Cupin_5"/>
    <property type="match status" value="1"/>
</dbReference>
<accession>A0ABV8UA22</accession>
<dbReference type="EMBL" id="JBHSCR010000005">
    <property type="protein sequence ID" value="MFC4347742.1"/>
    <property type="molecule type" value="Genomic_DNA"/>
</dbReference>
<dbReference type="InterPro" id="IPR039935">
    <property type="entry name" value="YML079W-like"/>
</dbReference>
<proteinExistence type="predicted"/>
<dbReference type="Proteomes" id="UP001595776">
    <property type="component" value="Unassembled WGS sequence"/>
</dbReference>
<evidence type="ECO:0000313" key="2">
    <source>
        <dbReference type="EMBL" id="MFC4347742.1"/>
    </source>
</evidence>
<feature type="domain" description="DUF985" evidence="1">
    <location>
        <begin position="5"/>
        <end position="132"/>
    </location>
</feature>
<gene>
    <name evidence="2" type="ORF">ACFO5Q_07805</name>
</gene>
<dbReference type="InterPro" id="IPR011051">
    <property type="entry name" value="RmlC_Cupin_sf"/>
</dbReference>
<evidence type="ECO:0000313" key="3">
    <source>
        <dbReference type="Proteomes" id="UP001595776"/>
    </source>
</evidence>
<dbReference type="InterPro" id="IPR014710">
    <property type="entry name" value="RmlC-like_jellyroll"/>
</dbReference>
<name>A0ABV8UA22_9PROT</name>
<dbReference type="RefSeq" id="WP_068152513.1">
    <property type="nucleotide sequence ID" value="NZ_JBHSCR010000005.1"/>
</dbReference>
<dbReference type="CDD" id="cd06121">
    <property type="entry name" value="cupin_YML079wp"/>
    <property type="match status" value="1"/>
</dbReference>
<keyword evidence="3" id="KW-1185">Reference proteome</keyword>
<dbReference type="PANTHER" id="PTHR33387">
    <property type="entry name" value="RMLC-LIKE JELLY ROLL FOLD PROTEIN"/>
    <property type="match status" value="1"/>
</dbReference>
<sequence>MTSAQDIINELGLKPHPEGGYFRRTYRNAANGDKRGHCSAIYYLLDQQDFALWHRIDADELWCWHAGAPLTLEIGRDKNTAQPQTLGTDILAGERPQILVPADHWQRARSNGGWSLVSCIVAPEFMFETLELPDGTISSTE</sequence>
<organism evidence="2 3">
    <name type="scientific">Kordiimonas lipolytica</name>
    <dbReference type="NCBI Taxonomy" id="1662421"/>
    <lineage>
        <taxon>Bacteria</taxon>
        <taxon>Pseudomonadati</taxon>
        <taxon>Pseudomonadota</taxon>
        <taxon>Alphaproteobacteria</taxon>
        <taxon>Kordiimonadales</taxon>
        <taxon>Kordiimonadaceae</taxon>
        <taxon>Kordiimonas</taxon>
    </lineage>
</organism>
<comment type="caution">
    <text evidence="2">The sequence shown here is derived from an EMBL/GenBank/DDBJ whole genome shotgun (WGS) entry which is preliminary data.</text>
</comment>
<protein>
    <submittedName>
        <fullName evidence="2">Cupin domain-containing protein</fullName>
    </submittedName>
</protein>